<dbReference type="CDD" id="cd06225">
    <property type="entry name" value="HAMP"/>
    <property type="match status" value="1"/>
</dbReference>
<evidence type="ECO:0000256" key="2">
    <source>
        <dbReference type="ARBA" id="ARBA00022500"/>
    </source>
</evidence>
<keyword evidence="4" id="KW-0807">Transducer</keyword>
<dbReference type="GO" id="GO:0020037">
    <property type="term" value="F:heme binding"/>
    <property type="evidence" value="ECO:0007669"/>
    <property type="project" value="InterPro"/>
</dbReference>
<feature type="domain" description="Methyl-accepting transducer" evidence="6">
    <location>
        <begin position="242"/>
        <end position="471"/>
    </location>
</feature>
<comment type="caution">
    <text evidence="8">The sequence shown here is derived from an EMBL/GenBank/DDBJ whole genome shotgun (WGS) entry which is preliminary data.</text>
</comment>
<evidence type="ECO:0000259" key="6">
    <source>
        <dbReference type="PROSITE" id="PS50111"/>
    </source>
</evidence>
<dbReference type="EMBL" id="RWKW01000025">
    <property type="protein sequence ID" value="RST87153.1"/>
    <property type="molecule type" value="Genomic_DNA"/>
</dbReference>
<dbReference type="Pfam" id="PF11563">
    <property type="entry name" value="Protoglobin"/>
    <property type="match status" value="1"/>
</dbReference>
<dbReference type="InterPro" id="IPR051310">
    <property type="entry name" value="MCP_chemotaxis"/>
</dbReference>
<protein>
    <submittedName>
        <fullName evidence="8">Globin-coupled sensor protein</fullName>
    </submittedName>
</protein>
<dbReference type="SUPFAM" id="SSF46458">
    <property type="entry name" value="Globin-like"/>
    <property type="match status" value="1"/>
</dbReference>
<dbReference type="InterPro" id="IPR003660">
    <property type="entry name" value="HAMP_dom"/>
</dbReference>
<dbReference type="CDD" id="cd01068">
    <property type="entry name" value="globin_sensor"/>
    <property type="match status" value="1"/>
</dbReference>
<evidence type="ECO:0000256" key="5">
    <source>
        <dbReference type="SAM" id="MobiDB-lite"/>
    </source>
</evidence>
<dbReference type="GO" id="GO:0007165">
    <property type="term" value="P:signal transduction"/>
    <property type="evidence" value="ECO:0007669"/>
    <property type="project" value="UniProtKB-KW"/>
</dbReference>
<dbReference type="GO" id="GO:0016020">
    <property type="term" value="C:membrane"/>
    <property type="evidence" value="ECO:0007669"/>
    <property type="project" value="UniProtKB-SubCell"/>
</dbReference>
<reference evidence="8 9" key="1">
    <citation type="submission" date="2018-12" db="EMBL/GenBank/DDBJ databases">
        <title>Mesorhizobium carbonis sp. nov., isolated from coal mine water.</title>
        <authorList>
            <person name="Xin W."/>
            <person name="Xu Z."/>
            <person name="Xiang F."/>
            <person name="Zhang J."/>
            <person name="Xi L."/>
            <person name="Liu J."/>
        </authorList>
    </citation>
    <scope>NUCLEOTIDE SEQUENCE [LARGE SCALE GENOMIC DNA]</scope>
    <source>
        <strain evidence="8 9">B2.3</strain>
    </source>
</reference>
<dbReference type="CDD" id="cd11386">
    <property type="entry name" value="MCP_signal"/>
    <property type="match status" value="1"/>
</dbReference>
<dbReference type="RefSeq" id="WP_126698714.1">
    <property type="nucleotide sequence ID" value="NZ_RWKW01000025.1"/>
</dbReference>
<dbReference type="Gene3D" id="1.10.287.950">
    <property type="entry name" value="Methyl-accepting chemotaxis protein"/>
    <property type="match status" value="1"/>
</dbReference>
<dbReference type="InterPro" id="IPR039379">
    <property type="entry name" value="Protoglobin_sensor_dom"/>
</dbReference>
<dbReference type="PANTHER" id="PTHR43531">
    <property type="entry name" value="PROTEIN ICFG"/>
    <property type="match status" value="1"/>
</dbReference>
<evidence type="ECO:0000256" key="1">
    <source>
        <dbReference type="ARBA" id="ARBA00004370"/>
    </source>
</evidence>
<proteinExistence type="inferred from homology"/>
<evidence type="ECO:0000313" key="9">
    <source>
        <dbReference type="Proteomes" id="UP000278398"/>
    </source>
</evidence>
<dbReference type="InterPro" id="IPR012292">
    <property type="entry name" value="Globin/Proto"/>
</dbReference>
<evidence type="ECO:0000259" key="7">
    <source>
        <dbReference type="PROSITE" id="PS50885"/>
    </source>
</evidence>
<feature type="region of interest" description="Disordered" evidence="5">
    <location>
        <begin position="490"/>
        <end position="511"/>
    </location>
</feature>
<dbReference type="PROSITE" id="PS50111">
    <property type="entry name" value="CHEMOTAXIS_TRANSDUC_2"/>
    <property type="match status" value="1"/>
</dbReference>
<dbReference type="InterPro" id="IPR004090">
    <property type="entry name" value="Chemotax_Me-accpt_rcpt"/>
</dbReference>
<dbReference type="InterPro" id="IPR044398">
    <property type="entry name" value="Globin-sensor_dom"/>
</dbReference>
<dbReference type="GO" id="GO:0006935">
    <property type="term" value="P:chemotaxis"/>
    <property type="evidence" value="ECO:0007669"/>
    <property type="project" value="UniProtKB-KW"/>
</dbReference>
<name>A0A3R9YB11_9HYPH</name>
<dbReference type="SUPFAM" id="SSF58104">
    <property type="entry name" value="Methyl-accepting chemotaxis protein (MCP) signaling domain"/>
    <property type="match status" value="1"/>
</dbReference>
<comment type="similarity">
    <text evidence="3">Belongs to the methyl-accepting chemotaxis (MCP) protein family.</text>
</comment>
<dbReference type="Proteomes" id="UP000278398">
    <property type="component" value="Unassembled WGS sequence"/>
</dbReference>
<comment type="subcellular location">
    <subcellularLocation>
        <location evidence="1">Membrane</location>
    </subcellularLocation>
</comment>
<organism evidence="8 9">
    <name type="scientific">Aquibium carbonis</name>
    <dbReference type="NCBI Taxonomy" id="2495581"/>
    <lineage>
        <taxon>Bacteria</taxon>
        <taxon>Pseudomonadati</taxon>
        <taxon>Pseudomonadota</taxon>
        <taxon>Alphaproteobacteria</taxon>
        <taxon>Hyphomicrobiales</taxon>
        <taxon>Phyllobacteriaceae</taxon>
        <taxon>Aquibium</taxon>
    </lineage>
</organism>
<dbReference type="Gene3D" id="1.10.490.10">
    <property type="entry name" value="Globins"/>
    <property type="match status" value="1"/>
</dbReference>
<dbReference type="PROSITE" id="PS50885">
    <property type="entry name" value="HAMP"/>
    <property type="match status" value="1"/>
</dbReference>
<dbReference type="Pfam" id="PF00015">
    <property type="entry name" value="MCPsignal"/>
    <property type="match status" value="1"/>
</dbReference>
<evidence type="ECO:0000313" key="8">
    <source>
        <dbReference type="EMBL" id="RST87153.1"/>
    </source>
</evidence>
<sequence>MATARTDDHDISARLEFMGLDASSRAHLTKLKPIIAGAIDEALDAFYQKARSNPATSRHFSGDDHVASAKRRQSTHWNVIAEGDFGDSYARAVRAIGNTHARLGLEPRWYIGGYALIVEKLINAIVAEQWPRFSIGGGGNPAMAASMSSLMKAVLLDVDLAISTYLEAIDKERQRLDREVSETRERQDSAMRSISAALSALAQGDLRVRIDDTLAPEFEQIRQDFNATAGALESAIANVSGAAVGIGGSCDEIGQASDDLSRRTEQQAASLEQTAAAVEELTASVRRASEGAHIAAQKVIAARKEAENSGTIMQDAVRAMSGIEKSSREISQIIGVIDEIAFQTNLLALNAGVEAARAGDAGRGFAVVAQEVRGLAQRSAEAAKEIKGLIQTSSSQVDDGVKLIDETGKVAERIVRQVVEIDTLVAEMAASTKEQSTGLSEINTAVSLMDQATQQNAAMVEQTTAAVHSLRTEAAELVRSIAGFSISTTGPASGAKAGRAPARSAPPRTVPASAVRGATALKVAADADGWEEF</sequence>
<keyword evidence="2" id="KW-0145">Chemotaxis</keyword>
<gene>
    <name evidence="8" type="ORF">EJC49_06825</name>
</gene>
<dbReference type="InterPro" id="IPR004089">
    <property type="entry name" value="MCPsignal_dom"/>
</dbReference>
<dbReference type="FunFam" id="1.10.287.950:FF:000001">
    <property type="entry name" value="Methyl-accepting chemotaxis sensory transducer"/>
    <property type="match status" value="1"/>
</dbReference>
<evidence type="ECO:0000256" key="4">
    <source>
        <dbReference type="PROSITE-ProRule" id="PRU00284"/>
    </source>
</evidence>
<dbReference type="AlphaFoldDB" id="A0A3R9YB11"/>
<dbReference type="SMART" id="SM00283">
    <property type="entry name" value="MA"/>
    <property type="match status" value="1"/>
</dbReference>
<dbReference type="PANTHER" id="PTHR43531:SF11">
    <property type="entry name" value="METHYL-ACCEPTING CHEMOTAXIS PROTEIN 3"/>
    <property type="match status" value="1"/>
</dbReference>
<dbReference type="OrthoDB" id="3289104at2"/>
<dbReference type="GO" id="GO:0004888">
    <property type="term" value="F:transmembrane signaling receptor activity"/>
    <property type="evidence" value="ECO:0007669"/>
    <property type="project" value="InterPro"/>
</dbReference>
<accession>A0A3R9YB11</accession>
<dbReference type="SMART" id="SM00304">
    <property type="entry name" value="HAMP"/>
    <property type="match status" value="1"/>
</dbReference>
<dbReference type="PRINTS" id="PR00260">
    <property type="entry name" value="CHEMTRNSDUCR"/>
</dbReference>
<dbReference type="InterPro" id="IPR009050">
    <property type="entry name" value="Globin-like_sf"/>
</dbReference>
<feature type="domain" description="HAMP" evidence="7">
    <location>
        <begin position="185"/>
        <end position="237"/>
    </location>
</feature>
<dbReference type="GO" id="GO:0019825">
    <property type="term" value="F:oxygen binding"/>
    <property type="evidence" value="ECO:0007669"/>
    <property type="project" value="InterPro"/>
</dbReference>
<evidence type="ECO:0000256" key="3">
    <source>
        <dbReference type="ARBA" id="ARBA00029447"/>
    </source>
</evidence>
<keyword evidence="9" id="KW-1185">Reference proteome</keyword>